<proteinExistence type="predicted"/>
<dbReference type="Pfam" id="PF08604">
    <property type="entry name" value="Nup153"/>
    <property type="match status" value="3"/>
</dbReference>
<dbReference type="EMBL" id="JAHRIM010070262">
    <property type="protein sequence ID" value="MEQ2272652.1"/>
    <property type="molecule type" value="Genomic_DNA"/>
</dbReference>
<protein>
    <recommendedName>
        <fullName evidence="2">Nucleoporin Nup153 N-terminal domain-containing protein</fullName>
    </recommendedName>
</protein>
<dbReference type="InterPro" id="IPR013913">
    <property type="entry name" value="Nup153_N"/>
</dbReference>
<feature type="compositionally biased region" description="Polar residues" evidence="1">
    <location>
        <begin position="1"/>
        <end position="11"/>
    </location>
</feature>
<name>A0ABV0WUH0_9TELE</name>
<feature type="non-terminal residue" evidence="3">
    <location>
        <position position="1"/>
    </location>
</feature>
<accession>A0ABV0WUH0</accession>
<sequence length="204" mass="22607">VPTSKTASLPQLWSPEMDRTNSGPQQSQSSVKKPSFNLSVFGNSSNWCHHSDSENHLATPHLVFPDAHFGNPFNIKQHTAELQPAWRFTFLPWENHVWRSSCSQELPQSSWYTISVRRLIKAKPAGAQPCGVTSATARRILQSLERMSSPLAMDSNLPPVQKLVVPAAASVSEHRSVSFRPTLTPGGLIRTLDRTPREKTVSSS</sequence>
<feature type="domain" description="Nucleoporin Nup153 N-terminal" evidence="2">
    <location>
        <begin position="153"/>
        <end position="200"/>
    </location>
</feature>
<feature type="domain" description="Nucleoporin Nup153 N-terminal" evidence="2">
    <location>
        <begin position="1"/>
        <end position="47"/>
    </location>
</feature>
<evidence type="ECO:0000256" key="1">
    <source>
        <dbReference type="SAM" id="MobiDB-lite"/>
    </source>
</evidence>
<gene>
    <name evidence="3" type="ORF">XENORESO_005619</name>
</gene>
<feature type="domain" description="Nucleoporin Nup153 N-terminal" evidence="2">
    <location>
        <begin position="109"/>
        <end position="152"/>
    </location>
</feature>
<comment type="caution">
    <text evidence="3">The sequence shown here is derived from an EMBL/GenBank/DDBJ whole genome shotgun (WGS) entry which is preliminary data.</text>
</comment>
<keyword evidence="4" id="KW-1185">Reference proteome</keyword>
<dbReference type="Proteomes" id="UP001444071">
    <property type="component" value="Unassembled WGS sequence"/>
</dbReference>
<evidence type="ECO:0000313" key="4">
    <source>
        <dbReference type="Proteomes" id="UP001444071"/>
    </source>
</evidence>
<evidence type="ECO:0000259" key="2">
    <source>
        <dbReference type="Pfam" id="PF08604"/>
    </source>
</evidence>
<organism evidence="3 4">
    <name type="scientific">Xenotaenia resolanae</name>
    <dbReference type="NCBI Taxonomy" id="208358"/>
    <lineage>
        <taxon>Eukaryota</taxon>
        <taxon>Metazoa</taxon>
        <taxon>Chordata</taxon>
        <taxon>Craniata</taxon>
        <taxon>Vertebrata</taxon>
        <taxon>Euteleostomi</taxon>
        <taxon>Actinopterygii</taxon>
        <taxon>Neopterygii</taxon>
        <taxon>Teleostei</taxon>
        <taxon>Neoteleostei</taxon>
        <taxon>Acanthomorphata</taxon>
        <taxon>Ovalentaria</taxon>
        <taxon>Atherinomorphae</taxon>
        <taxon>Cyprinodontiformes</taxon>
        <taxon>Goodeidae</taxon>
        <taxon>Xenotaenia</taxon>
    </lineage>
</organism>
<evidence type="ECO:0000313" key="3">
    <source>
        <dbReference type="EMBL" id="MEQ2272652.1"/>
    </source>
</evidence>
<feature type="region of interest" description="Disordered" evidence="1">
    <location>
        <begin position="1"/>
        <end position="32"/>
    </location>
</feature>
<reference evidence="3 4" key="1">
    <citation type="submission" date="2021-06" db="EMBL/GenBank/DDBJ databases">
        <authorList>
            <person name="Palmer J.M."/>
        </authorList>
    </citation>
    <scope>NUCLEOTIDE SEQUENCE [LARGE SCALE GENOMIC DNA]</scope>
    <source>
        <strain evidence="3 4">XR_2019</strain>
        <tissue evidence="3">Muscle</tissue>
    </source>
</reference>